<name>A0A494XG59_9BURK</name>
<dbReference type="OrthoDB" id="9803832at2"/>
<dbReference type="Pfam" id="PF06993">
    <property type="entry name" value="DUF1304"/>
    <property type="match status" value="1"/>
</dbReference>
<gene>
    <name evidence="2" type="ORF">D7S86_20875</name>
</gene>
<dbReference type="EMBL" id="RBZU01000010">
    <property type="protein sequence ID" value="RKP49735.1"/>
    <property type="molecule type" value="Genomic_DNA"/>
</dbReference>
<proteinExistence type="predicted"/>
<keyword evidence="3" id="KW-1185">Reference proteome</keyword>
<evidence type="ECO:0000313" key="3">
    <source>
        <dbReference type="Proteomes" id="UP000270342"/>
    </source>
</evidence>
<dbReference type="RefSeq" id="WP_121088866.1">
    <property type="nucleotide sequence ID" value="NZ_RBZU01000010.1"/>
</dbReference>
<dbReference type="PANTHER" id="PTHR38446:SF1">
    <property type="entry name" value="BLL0914 PROTEIN"/>
    <property type="match status" value="1"/>
</dbReference>
<feature type="transmembrane region" description="Helical" evidence="1">
    <location>
        <begin position="51"/>
        <end position="68"/>
    </location>
</feature>
<keyword evidence="1" id="KW-1133">Transmembrane helix</keyword>
<dbReference type="PANTHER" id="PTHR38446">
    <property type="entry name" value="BLL0914 PROTEIN"/>
    <property type="match status" value="1"/>
</dbReference>
<evidence type="ECO:0000313" key="2">
    <source>
        <dbReference type="EMBL" id="RKP49735.1"/>
    </source>
</evidence>
<keyword evidence="1" id="KW-0812">Transmembrane</keyword>
<feature type="transmembrane region" description="Helical" evidence="1">
    <location>
        <begin position="74"/>
        <end position="93"/>
    </location>
</feature>
<protein>
    <submittedName>
        <fullName evidence="2">DUF1304 domain-containing protein</fullName>
    </submittedName>
</protein>
<comment type="caution">
    <text evidence="2">The sequence shown here is derived from an EMBL/GenBank/DDBJ whole genome shotgun (WGS) entry which is preliminary data.</text>
</comment>
<dbReference type="InterPro" id="IPR009732">
    <property type="entry name" value="DUF1304"/>
</dbReference>
<sequence length="118" mass="12950">MIAKILYLIVVLIHLYIVLLEMVFWKRRAARVFRMPQALVEQTAPMASNQGLYNLFLVVALLLGFALSDPRLSTAFAAYALGCVGVAGIWGAWTVSPRIALVQTVPALLALAARYFGI</sequence>
<organism evidence="2 3">
    <name type="scientific">Pararobbsia silviterrae</name>
    <dbReference type="NCBI Taxonomy" id="1792498"/>
    <lineage>
        <taxon>Bacteria</taxon>
        <taxon>Pseudomonadati</taxon>
        <taxon>Pseudomonadota</taxon>
        <taxon>Betaproteobacteria</taxon>
        <taxon>Burkholderiales</taxon>
        <taxon>Burkholderiaceae</taxon>
        <taxon>Pararobbsia</taxon>
    </lineage>
</organism>
<accession>A0A494XG59</accession>
<keyword evidence="1" id="KW-0472">Membrane</keyword>
<reference evidence="2 3" key="1">
    <citation type="submission" date="2018-10" db="EMBL/GenBank/DDBJ databases">
        <title>Robbsia sp. DHC34, isolated from soil.</title>
        <authorList>
            <person name="Gao Z.-H."/>
            <person name="Qiu L.-H."/>
        </authorList>
    </citation>
    <scope>NUCLEOTIDE SEQUENCE [LARGE SCALE GENOMIC DNA]</scope>
    <source>
        <strain evidence="2 3">DHC34</strain>
    </source>
</reference>
<dbReference type="AlphaFoldDB" id="A0A494XG59"/>
<dbReference type="Proteomes" id="UP000270342">
    <property type="component" value="Unassembled WGS sequence"/>
</dbReference>
<feature type="transmembrane region" description="Helical" evidence="1">
    <location>
        <begin position="6"/>
        <end position="25"/>
    </location>
</feature>
<evidence type="ECO:0000256" key="1">
    <source>
        <dbReference type="SAM" id="Phobius"/>
    </source>
</evidence>